<protein>
    <submittedName>
        <fullName evidence="2">Uncharacterized protein</fullName>
    </submittedName>
</protein>
<keyword evidence="3" id="KW-1185">Reference proteome</keyword>
<evidence type="ECO:0000313" key="2">
    <source>
        <dbReference type="EMBL" id="BCL27005.1"/>
    </source>
</evidence>
<sequence>MSDDDSAFAGGSESAVPVVPRTPYNEWPVSHTRRAETRELGEWLVAEGRDRINDPDDDEVAKWRRVVDYAKPHGLEPVDKRIGCCAPTPTRSGVGARVCRCELLPIISK</sequence>
<proteinExistence type="predicted"/>
<evidence type="ECO:0000256" key="1">
    <source>
        <dbReference type="SAM" id="MobiDB-lite"/>
    </source>
</evidence>
<reference evidence="2 3" key="1">
    <citation type="journal article" date="2014" name="Int. J. Syst. Evol. Microbiol.">
        <title>Complete genome sequence of Corynebacterium casei LMG S-19264T (=DSM 44701T), isolated from a smear-ripened cheese.</title>
        <authorList>
            <consortium name="US DOE Joint Genome Institute (JGI-PGF)"/>
            <person name="Walter F."/>
            <person name="Albersmeier A."/>
            <person name="Kalinowski J."/>
            <person name="Ruckert C."/>
        </authorList>
    </citation>
    <scope>NUCLEOTIDE SEQUENCE [LARGE SCALE GENOMIC DNA]</scope>
    <source>
        <strain evidence="2 3">JCM 4677</strain>
    </source>
</reference>
<dbReference type="Proteomes" id="UP000516444">
    <property type="component" value="Chromosome"/>
</dbReference>
<dbReference type="EMBL" id="AP023440">
    <property type="protein sequence ID" value="BCL27005.1"/>
    <property type="molecule type" value="Genomic_DNA"/>
</dbReference>
<dbReference type="AlphaFoldDB" id="A0A7G1P1R2"/>
<gene>
    <name evidence="2" type="ORF">GCM10017557_18640</name>
</gene>
<name>A0A7G1P1R2_9ACTN</name>
<evidence type="ECO:0000313" key="3">
    <source>
        <dbReference type="Proteomes" id="UP000516444"/>
    </source>
</evidence>
<feature type="region of interest" description="Disordered" evidence="1">
    <location>
        <begin position="1"/>
        <end position="26"/>
    </location>
</feature>
<dbReference type="KEGG" id="sgm:GCM10017557_18640"/>
<accession>A0A7G1P1R2</accession>
<organism evidence="2 3">
    <name type="scientific">Streptomyces aurantiacus</name>
    <dbReference type="NCBI Taxonomy" id="47760"/>
    <lineage>
        <taxon>Bacteria</taxon>
        <taxon>Bacillati</taxon>
        <taxon>Actinomycetota</taxon>
        <taxon>Actinomycetes</taxon>
        <taxon>Kitasatosporales</taxon>
        <taxon>Streptomycetaceae</taxon>
        <taxon>Streptomyces</taxon>
        <taxon>Streptomyces aurantiacus group</taxon>
    </lineage>
</organism>